<reference evidence="1 2" key="2">
    <citation type="submission" date="2009-03" db="EMBL/GenBank/DDBJ databases">
        <title>Draft genome sequence of Roseburia inulinivorans (DSM 16841).</title>
        <authorList>
            <person name="Sudarsanam P."/>
            <person name="Ley R."/>
            <person name="Guruge J."/>
            <person name="Turnbaugh P.J."/>
            <person name="Mahowald M."/>
            <person name="Liep D."/>
            <person name="Gordon J."/>
        </authorList>
    </citation>
    <scope>NUCLEOTIDE SEQUENCE [LARGE SCALE GENOMIC DNA]</scope>
    <source>
        <strain evidence="1 2">DSM 16841</strain>
    </source>
</reference>
<feature type="non-terminal residue" evidence="1">
    <location>
        <position position="1"/>
    </location>
</feature>
<protein>
    <submittedName>
        <fullName evidence="1">Uncharacterized protein</fullName>
    </submittedName>
</protein>
<dbReference type="EMBL" id="ACFY01000156">
    <property type="protein sequence ID" value="EEG92369.1"/>
    <property type="molecule type" value="Genomic_DNA"/>
</dbReference>
<evidence type="ECO:0000313" key="2">
    <source>
        <dbReference type="Proteomes" id="UP000003561"/>
    </source>
</evidence>
<dbReference type="Proteomes" id="UP000003561">
    <property type="component" value="Unassembled WGS sequence"/>
</dbReference>
<proteinExistence type="predicted"/>
<evidence type="ECO:0000313" key="1">
    <source>
        <dbReference type="EMBL" id="EEG92369.1"/>
    </source>
</evidence>
<dbReference type="AlphaFoldDB" id="C0FYN0"/>
<dbReference type="RefSeq" id="WP_009860880.1">
    <property type="nucleotide sequence ID" value="NZ_ACFY01000156.1"/>
</dbReference>
<sequence>KIYYYTVRALNGDRISPSFDASKSITYKKPSTQVPQTTFSKTSGNVTFKVQYPENITCGAPTTFKLSSEGTTDKVQYALYSLTTEDGTIVYDTSYGSNGKFFRKIALISHFMLLEHTIFVLQSWIQECLRMCGLTQVYMA</sequence>
<comment type="caution">
    <text evidence="1">The sequence shown here is derived from an EMBL/GenBank/DDBJ whole genome shotgun (WGS) entry which is preliminary data.</text>
</comment>
<organism evidence="1 2">
    <name type="scientific">Roseburia inulinivorans DSM 16841</name>
    <dbReference type="NCBI Taxonomy" id="622312"/>
    <lineage>
        <taxon>Bacteria</taxon>
        <taxon>Bacillati</taxon>
        <taxon>Bacillota</taxon>
        <taxon>Clostridia</taxon>
        <taxon>Lachnospirales</taxon>
        <taxon>Lachnospiraceae</taxon>
        <taxon>Roseburia</taxon>
    </lineage>
</organism>
<reference evidence="1 2" key="1">
    <citation type="submission" date="2009-02" db="EMBL/GenBank/DDBJ databases">
        <authorList>
            <person name="Fulton L."/>
            <person name="Clifton S."/>
            <person name="Fulton B."/>
            <person name="Xu J."/>
            <person name="Minx P."/>
            <person name="Pepin K.H."/>
            <person name="Johnson M."/>
            <person name="Bhonagiri V."/>
            <person name="Nash W.E."/>
            <person name="Mardis E.R."/>
            <person name="Wilson R.K."/>
        </authorList>
    </citation>
    <scope>NUCLEOTIDE SEQUENCE [LARGE SCALE GENOMIC DNA]</scope>
    <source>
        <strain evidence="1 2">DSM 16841</strain>
    </source>
</reference>
<name>C0FYN0_9FIRM</name>
<gene>
    <name evidence="1" type="ORF">ROSEINA2194_03869</name>
</gene>
<accession>C0FYN0</accession>